<dbReference type="NCBIfam" id="TIGR01554">
    <property type="entry name" value="major_cap_HK97"/>
    <property type="match status" value="1"/>
</dbReference>
<dbReference type="Gene3D" id="3.30.2320.10">
    <property type="entry name" value="hypothetical protein PF0899 domain"/>
    <property type="match status" value="1"/>
</dbReference>
<dbReference type="InterPro" id="IPR054612">
    <property type="entry name" value="Phage_capsid-like_C"/>
</dbReference>
<dbReference type="EMBL" id="JAGZAM010000007">
    <property type="protein sequence ID" value="MBS5687402.1"/>
    <property type="molecule type" value="Genomic_DNA"/>
</dbReference>
<evidence type="ECO:0000313" key="4">
    <source>
        <dbReference type="Proteomes" id="UP000733372"/>
    </source>
</evidence>
<dbReference type="Proteomes" id="UP000733372">
    <property type="component" value="Unassembled WGS sequence"/>
</dbReference>
<accession>A0A943FWL7</accession>
<dbReference type="Pfam" id="PF05065">
    <property type="entry name" value="Phage_capsid"/>
    <property type="match status" value="1"/>
</dbReference>
<evidence type="ECO:0000259" key="2">
    <source>
        <dbReference type="Pfam" id="PF05065"/>
    </source>
</evidence>
<dbReference type="Gene3D" id="3.30.2400.10">
    <property type="entry name" value="Major capsid protein gp5"/>
    <property type="match status" value="1"/>
</dbReference>
<evidence type="ECO:0000256" key="1">
    <source>
        <dbReference type="ARBA" id="ARBA00004328"/>
    </source>
</evidence>
<feature type="domain" description="Phage capsid-like C-terminal" evidence="2">
    <location>
        <begin position="9"/>
        <end position="296"/>
    </location>
</feature>
<name>A0A943FWL7_9FIRM</name>
<reference evidence="3" key="1">
    <citation type="submission" date="2021-02" db="EMBL/GenBank/DDBJ databases">
        <title>Infant gut strain persistence is associated with maternal origin, phylogeny, and functional potential including surface adhesion and iron acquisition.</title>
        <authorList>
            <person name="Lou Y.C."/>
        </authorList>
    </citation>
    <scope>NUCLEOTIDE SEQUENCE</scope>
    <source>
        <strain evidence="3">L3_101_367G1_dasL3_101_367G1_metabat.metabat.26</strain>
    </source>
</reference>
<dbReference type="SUPFAM" id="SSF56563">
    <property type="entry name" value="Major capsid protein gp5"/>
    <property type="match status" value="1"/>
</dbReference>
<gene>
    <name evidence="3" type="ORF">KHW66_04970</name>
</gene>
<dbReference type="InterPro" id="IPR024455">
    <property type="entry name" value="Phage_capsid"/>
</dbReference>
<dbReference type="RefSeq" id="WP_270662396.1">
    <property type="nucleotide sequence ID" value="NZ_JAQETD010000001.1"/>
</dbReference>
<comment type="caution">
    <text evidence="3">The sequence shown here is derived from an EMBL/GenBank/DDBJ whole genome shotgun (WGS) entry which is preliminary data.</text>
</comment>
<dbReference type="AlphaFoldDB" id="A0A943FWL7"/>
<organism evidence="3 4">
    <name type="scientific">Faecalibacterium prausnitzii</name>
    <dbReference type="NCBI Taxonomy" id="853"/>
    <lineage>
        <taxon>Bacteria</taxon>
        <taxon>Bacillati</taxon>
        <taxon>Bacillota</taxon>
        <taxon>Clostridia</taxon>
        <taxon>Eubacteriales</taxon>
        <taxon>Oscillospiraceae</taxon>
        <taxon>Faecalibacterium</taxon>
    </lineage>
</organism>
<evidence type="ECO:0000313" key="3">
    <source>
        <dbReference type="EMBL" id="MBS5687402.1"/>
    </source>
</evidence>
<comment type="subcellular location">
    <subcellularLocation>
        <location evidence="1">Virion</location>
    </subcellularLocation>
</comment>
<sequence>MADILSKGSLFPEELIPDFIKKTTGASALAKLCSATPIPFNGVKEFTFSLDKEVDIVAENGAKTKGGLTVDPITIVPIKIEYGARISDEFLYASEDAQLDYMSAFADGFAKKVAKGLDLMAFHGVNPRTGTASSVIGTNHFDSKVTQAVTIASGDKPDENIEAAIALVQGADRDVTGMVLAPAFKSALAKQTTADGAKLYPQLAWGANPGEVNGLRVESTSNLSSGSSLDRALVGDFVNCFKWGYAKEIPIEVIRYGNPDNDTQLGDLKGHNQVYLRGEAYIGWGILDPSAFAHIKTGE</sequence>
<proteinExistence type="predicted"/>
<protein>
    <submittedName>
        <fullName evidence="3">Phage major capsid protein</fullName>
    </submittedName>
</protein>